<name>K4I982_PSYTT</name>
<dbReference type="EMBL" id="CP003879">
    <property type="protein sequence ID" value="AFU67182.1"/>
    <property type="molecule type" value="Genomic_DNA"/>
</dbReference>
<dbReference type="OrthoDB" id="627374at2"/>
<dbReference type="Proteomes" id="UP000008514">
    <property type="component" value="Chromosome"/>
</dbReference>
<reference evidence="1" key="2">
    <citation type="submission" date="2012-09" db="EMBL/GenBank/DDBJ databases">
        <title>The complete sequence of Psychroflexus torquis an extreme psychrophile from sea-ice that is stimulated by light.</title>
        <authorList>
            <person name="Feng S."/>
            <person name="Powell S.M."/>
            <person name="Bowman J.P."/>
        </authorList>
    </citation>
    <scope>NUCLEOTIDE SEQUENCE [LARGE SCALE GENOMIC DNA]</scope>
    <source>
        <strain evidence="1">ATCC 700755</strain>
    </source>
</reference>
<proteinExistence type="predicted"/>
<dbReference type="HOGENOM" id="CLU_018532_0_0_10"/>
<organism evidence="1 2">
    <name type="scientific">Psychroflexus torquis (strain ATCC 700755 / CIP 106069 / ACAM 623)</name>
    <dbReference type="NCBI Taxonomy" id="313595"/>
    <lineage>
        <taxon>Bacteria</taxon>
        <taxon>Pseudomonadati</taxon>
        <taxon>Bacteroidota</taxon>
        <taxon>Flavobacteriia</taxon>
        <taxon>Flavobacteriales</taxon>
        <taxon>Flavobacteriaceae</taxon>
        <taxon>Psychroflexus</taxon>
    </lineage>
</organism>
<keyword evidence="2" id="KW-1185">Reference proteome</keyword>
<protein>
    <submittedName>
        <fullName evidence="1">Cell surface protein, putative</fullName>
    </submittedName>
</protein>
<evidence type="ECO:0000313" key="1">
    <source>
        <dbReference type="EMBL" id="AFU67182.1"/>
    </source>
</evidence>
<reference evidence="1" key="1">
    <citation type="submission" date="2006-03" db="EMBL/GenBank/DDBJ databases">
        <authorList>
            <person name="Bowman J."/>
            <person name="Ferriera S."/>
            <person name="Johnson J."/>
            <person name="Kravitz S."/>
            <person name="Halpern A."/>
            <person name="Remington K."/>
            <person name="Beeson K."/>
            <person name="Tran B."/>
            <person name="Rogers Y.-H."/>
            <person name="Friedman R."/>
            <person name="Venter J.C."/>
        </authorList>
    </citation>
    <scope>NUCLEOTIDE SEQUENCE [LARGE SCALE GENOMIC DNA]</scope>
    <source>
        <strain evidence="1">ATCC 700755</strain>
    </source>
</reference>
<accession>K4I982</accession>
<dbReference type="KEGG" id="ptq:P700755_000114"/>
<evidence type="ECO:0000313" key="2">
    <source>
        <dbReference type="Proteomes" id="UP000008514"/>
    </source>
</evidence>
<dbReference type="AlphaFoldDB" id="K4I982"/>
<sequence>MDHYKDIYPFRIKLSFQKILDNFSQRLETETNPISKTYIKGVLEYSKSYPELFEGIEDFENLDVYQDQIKILLDDLFPDVLTYNEIKVATVPFRSKMFRKTKRFESILNSVKDKDFEFLPRNFNIEKDYILACIIILNTYYNYNIDFFRPEYYDVPDANGNLKNYRLFINADFIELIPTKEALDITDKDIDELLNRYDDIDFWKEKFPPNSWIFKGFAILNLSDVTADNSISEIKTLLLNNNILSDSKIISTKMRDVLSSIFSLPKLKFGFALFDDVEEKFQHINIKYIESFILDSVSENGCREAFCEGAYNSIVTRHAYFSIPDVENYAEKNPTNKFANHLHQKSIKSAILAPVIKNEKLLAILELVSYSKNDLNNINATKLDDIVPYIAETVENYKQEKQNRIKAVIQSEYTSIHPSVEWKFQEEAEKFLEGYANKEEANLDEITFKKVYPLFGQIDIAESSTQRNSAIQNDLIQQLNQVLNIINSAFEAQPIPVYEQMGYRITDNLSSLMEGITASTEQKTDNLLKNDILPILEHIKNNVPDCKLIVTTYLKKVEAGAKAFHEQRDEFDETVSTLNSCMANYIDLKQVEAQKIFPHYFDRYKTDGVEHNMYIGQSITREQKFSEVMLQNLRLWQLNVMCEMENKFYKLQDSNVLKLSSRSLILAFNNTLSINYRMDEKHFDVDGSYNARYEIIKKRIDKAFIKHTEERITSKGKLAIVYSQKESEREYLKYIHYLQRKKYLDENVEVLNVEDLQGVSGLKALRVGILYHTDKSEASGLTYEDLIESLRS</sequence>
<dbReference type="eggNOG" id="COG2203">
    <property type="taxonomic scope" value="Bacteria"/>
</dbReference>
<dbReference type="STRING" id="313595.P700755_000114"/>
<gene>
    <name evidence="1" type="ordered locus">P700755_000114</name>
</gene>
<dbReference type="RefSeq" id="WP_015022802.1">
    <property type="nucleotide sequence ID" value="NC_018721.1"/>
</dbReference>